<comment type="caution">
    <text evidence="1">The sequence shown here is derived from an EMBL/GenBank/DDBJ whole genome shotgun (WGS) entry which is preliminary data.</text>
</comment>
<sequence>MIRLVVIEAEETPATRGLLRVISGHCVILWPQKYKLIMCRVSAAIVVFDCLYRRQHLLETFCTWILRKN</sequence>
<dbReference type="Proteomes" id="UP000824120">
    <property type="component" value="Chromosome 2"/>
</dbReference>
<gene>
    <name evidence="1" type="ORF">H5410_008105</name>
</gene>
<accession>A0A9J6AFW6</accession>
<organism evidence="1 2">
    <name type="scientific">Solanum commersonii</name>
    <name type="common">Commerson's wild potato</name>
    <name type="synonym">Commerson's nightshade</name>
    <dbReference type="NCBI Taxonomy" id="4109"/>
    <lineage>
        <taxon>Eukaryota</taxon>
        <taxon>Viridiplantae</taxon>
        <taxon>Streptophyta</taxon>
        <taxon>Embryophyta</taxon>
        <taxon>Tracheophyta</taxon>
        <taxon>Spermatophyta</taxon>
        <taxon>Magnoliopsida</taxon>
        <taxon>eudicotyledons</taxon>
        <taxon>Gunneridae</taxon>
        <taxon>Pentapetalae</taxon>
        <taxon>asterids</taxon>
        <taxon>lamiids</taxon>
        <taxon>Solanales</taxon>
        <taxon>Solanaceae</taxon>
        <taxon>Solanoideae</taxon>
        <taxon>Solaneae</taxon>
        <taxon>Solanum</taxon>
    </lineage>
</organism>
<evidence type="ECO:0000313" key="1">
    <source>
        <dbReference type="EMBL" id="KAG5622887.1"/>
    </source>
</evidence>
<evidence type="ECO:0000313" key="2">
    <source>
        <dbReference type="Proteomes" id="UP000824120"/>
    </source>
</evidence>
<proteinExistence type="predicted"/>
<keyword evidence="2" id="KW-1185">Reference proteome</keyword>
<protein>
    <submittedName>
        <fullName evidence="1">Uncharacterized protein</fullName>
    </submittedName>
</protein>
<dbReference type="AlphaFoldDB" id="A0A9J6AFW6"/>
<name>A0A9J6AFW6_SOLCO</name>
<reference evidence="1 2" key="1">
    <citation type="submission" date="2020-09" db="EMBL/GenBank/DDBJ databases">
        <title>De no assembly of potato wild relative species, Solanum commersonii.</title>
        <authorList>
            <person name="Cho K."/>
        </authorList>
    </citation>
    <scope>NUCLEOTIDE SEQUENCE [LARGE SCALE GENOMIC DNA]</scope>
    <source>
        <strain evidence="1">LZ3.2</strain>
        <tissue evidence="1">Leaf</tissue>
    </source>
</reference>
<dbReference type="EMBL" id="JACXVP010000002">
    <property type="protein sequence ID" value="KAG5622887.1"/>
    <property type="molecule type" value="Genomic_DNA"/>
</dbReference>